<feature type="region of interest" description="Disordered" evidence="1">
    <location>
        <begin position="58"/>
        <end position="79"/>
    </location>
</feature>
<evidence type="ECO:0000313" key="2">
    <source>
        <dbReference type="EMBL" id="GHD22443.1"/>
    </source>
</evidence>
<proteinExistence type="predicted"/>
<dbReference type="PANTHER" id="PTHR34374">
    <property type="entry name" value="LARGE RIBOSOMAL RNA SUBUNIT ACCUMULATION PROTEIN YCED HOMOLOG 1, CHLOROPLASTIC"/>
    <property type="match status" value="1"/>
</dbReference>
<name>A0A918XAP5_9ACTN</name>
<comment type="caution">
    <text evidence="2">The sequence shown here is derived from an EMBL/GenBank/DDBJ whole genome shotgun (WGS) entry which is preliminary data.</text>
</comment>
<dbReference type="Pfam" id="PF02620">
    <property type="entry name" value="YceD"/>
    <property type="match status" value="1"/>
</dbReference>
<dbReference type="EMBL" id="BMXL01000006">
    <property type="protein sequence ID" value="GHD22443.1"/>
    <property type="molecule type" value="Genomic_DNA"/>
</dbReference>
<evidence type="ECO:0000313" key="3">
    <source>
        <dbReference type="Proteomes" id="UP000654947"/>
    </source>
</evidence>
<accession>A0A918XAP5</accession>
<dbReference type="Proteomes" id="UP000654947">
    <property type="component" value="Unassembled WGS sequence"/>
</dbReference>
<dbReference type="AlphaFoldDB" id="A0A918XAP5"/>
<feature type="region of interest" description="Disordered" evidence="1">
    <location>
        <begin position="1"/>
        <end position="41"/>
    </location>
</feature>
<protein>
    <recommendedName>
        <fullName evidence="4">DUF177 domain-containing protein</fullName>
    </recommendedName>
</protein>
<keyword evidence="3" id="KW-1185">Reference proteome</keyword>
<reference evidence="2 3" key="1">
    <citation type="journal article" date="2014" name="Int. J. Syst. Evol. Microbiol.">
        <title>Complete genome sequence of Corynebacterium casei LMG S-19264T (=DSM 44701T), isolated from a smear-ripened cheese.</title>
        <authorList>
            <consortium name="US DOE Joint Genome Institute (JGI-PGF)"/>
            <person name="Walter F."/>
            <person name="Albersmeier A."/>
            <person name="Kalinowski J."/>
            <person name="Ruckert C."/>
        </authorList>
    </citation>
    <scope>NUCLEOTIDE SEQUENCE [LARGE SCALE GENOMIC DNA]</scope>
    <source>
        <strain evidence="2 3">KCTC 19473</strain>
    </source>
</reference>
<dbReference type="PANTHER" id="PTHR34374:SF1">
    <property type="entry name" value="LARGE RIBOSOMAL RNA SUBUNIT ACCUMULATION PROTEIN YCED HOMOLOG 1, CHLOROPLASTIC"/>
    <property type="match status" value="1"/>
</dbReference>
<sequence length="250" mass="27024">MGAVRSTRSSPCRSVGGTPRVPPPEGTRNGTPPVPFPGIGHNTCAVSGKLRNPFRESAMTQSRLDPRDPFVVDTRPLGRQPGSMRTVNRIVNVSEAFATPMASIPEGAEIELDLRLEAVMEGVLVTGTVRGRMAAECSRCLDPLSDDLEANYQELFRYESDEGEGVDGEDADEEEEDYYLEGDLLDLEPVVRDAVVLALPLSPLCGPDCPGLCSECGVKLAEAGPDHGHGERIDPRWEALRNLAEDPGER</sequence>
<gene>
    <name evidence="2" type="ORF">GCM10007147_16700</name>
</gene>
<evidence type="ECO:0008006" key="4">
    <source>
        <dbReference type="Google" id="ProtNLM"/>
    </source>
</evidence>
<feature type="compositionally biased region" description="Polar residues" evidence="1">
    <location>
        <begin position="1"/>
        <end position="12"/>
    </location>
</feature>
<evidence type="ECO:0000256" key="1">
    <source>
        <dbReference type="SAM" id="MobiDB-lite"/>
    </source>
</evidence>
<organism evidence="2 3">
    <name type="scientific">Nocardiopsis kunsanensis</name>
    <dbReference type="NCBI Taxonomy" id="141693"/>
    <lineage>
        <taxon>Bacteria</taxon>
        <taxon>Bacillati</taxon>
        <taxon>Actinomycetota</taxon>
        <taxon>Actinomycetes</taxon>
        <taxon>Streptosporangiales</taxon>
        <taxon>Nocardiopsidaceae</taxon>
        <taxon>Nocardiopsis</taxon>
    </lineage>
</organism>
<dbReference type="InterPro" id="IPR003772">
    <property type="entry name" value="YceD"/>
</dbReference>